<sequence length="72" mass="7908">MGILTQISSKIDHLHSGEQWHITAQDLLISRADFQSLYIYLTKEAEKGTFSLAPVAEASPRLGGTSVTVIKH</sequence>
<evidence type="ECO:0000313" key="2">
    <source>
        <dbReference type="EMBL" id="QOW42615.1"/>
    </source>
</evidence>
<protein>
    <submittedName>
        <fullName evidence="1">Uncharacterized protein</fullName>
    </submittedName>
</protein>
<reference evidence="2 4" key="2">
    <citation type="submission" date="2020-02" db="EMBL/GenBank/DDBJ databases">
        <title>Tigecycline-resistant Acinetobacter species from pigs and migratory birds.</title>
        <authorList>
            <person name="Chen C."/>
            <person name="Sun J."/>
            <person name="Liao X.-P."/>
            <person name="Liu Y.-H."/>
        </authorList>
    </citation>
    <scope>NUCLEOTIDE SEQUENCE [LARGE SCALE GENOMIC DNA]</scope>
    <source>
        <strain evidence="2 4">C15_T</strain>
    </source>
</reference>
<name>A0A7H8VB20_9GAMM</name>
<accession>A0A7H8VB20</accession>
<evidence type="ECO:0000313" key="3">
    <source>
        <dbReference type="Proteomes" id="UP000503440"/>
    </source>
</evidence>
<dbReference type="RefSeq" id="WP_005181560.1">
    <property type="nucleotide sequence ID" value="NZ_CAXNYR010000012.1"/>
</dbReference>
<dbReference type="Proteomes" id="UP000593812">
    <property type="component" value="Chromosome"/>
</dbReference>
<proteinExistence type="predicted"/>
<reference evidence="1 3" key="1">
    <citation type="submission" date="2019-09" db="EMBL/GenBank/DDBJ databases">
        <title>Non-baumannii Acinetobacter spp. carrying blaNDM-1 isolated in China.</title>
        <authorList>
            <person name="Cui C."/>
            <person name="Chen C."/>
            <person name="Sun J."/>
            <person name="Liu Y."/>
        </authorList>
    </citation>
    <scope>NUCLEOTIDE SEQUENCE [LARGE SCALE GENOMIC DNA]</scope>
    <source>
        <strain evidence="1 3">B18</strain>
    </source>
</reference>
<organism evidence="1 3">
    <name type="scientific">Acinetobacter indicus</name>
    <dbReference type="NCBI Taxonomy" id="756892"/>
    <lineage>
        <taxon>Bacteria</taxon>
        <taxon>Pseudomonadati</taxon>
        <taxon>Pseudomonadota</taxon>
        <taxon>Gammaproteobacteria</taxon>
        <taxon>Moraxellales</taxon>
        <taxon>Moraxellaceae</taxon>
        <taxon>Acinetobacter</taxon>
    </lineage>
</organism>
<dbReference type="EMBL" id="CP048654">
    <property type="protein sequence ID" value="QOW42615.1"/>
    <property type="molecule type" value="Genomic_DNA"/>
</dbReference>
<dbReference type="AlphaFoldDB" id="A0A7H8VB20"/>
<evidence type="ECO:0000313" key="1">
    <source>
        <dbReference type="EMBL" id="QIC71411.1"/>
    </source>
</evidence>
<dbReference type="EMBL" id="CP044455">
    <property type="protein sequence ID" value="QIC71411.1"/>
    <property type="molecule type" value="Genomic_DNA"/>
</dbReference>
<gene>
    <name evidence="1" type="ORF">FSC09_13910</name>
    <name evidence="2" type="ORF">G0027_06955</name>
</gene>
<dbReference type="Proteomes" id="UP000503440">
    <property type="component" value="Chromosome"/>
</dbReference>
<dbReference type="GeneID" id="69467553"/>
<evidence type="ECO:0000313" key="4">
    <source>
        <dbReference type="Proteomes" id="UP000593812"/>
    </source>
</evidence>